<feature type="domain" description="Phosducin" evidence="4">
    <location>
        <begin position="75"/>
        <end position="239"/>
    </location>
</feature>
<evidence type="ECO:0000259" key="4">
    <source>
        <dbReference type="Pfam" id="PF02114"/>
    </source>
</evidence>
<dbReference type="PANTHER" id="PTHR45809:SF3">
    <property type="entry name" value="VIRAL IAP-ASSOCIATED FACTOR HOMOLOG"/>
    <property type="match status" value="1"/>
</dbReference>
<dbReference type="GO" id="GO:0005737">
    <property type="term" value="C:cytoplasm"/>
    <property type="evidence" value="ECO:0007669"/>
    <property type="project" value="TreeGrafter"/>
</dbReference>
<evidence type="ECO:0000256" key="2">
    <source>
        <dbReference type="SAM" id="Coils"/>
    </source>
</evidence>
<reference evidence="5" key="1">
    <citation type="journal article" date="2023" name="Mol. Biol. Evol.">
        <title>Third-Generation Sequencing Reveals the Adaptive Role of the Epigenome in Three Deep-Sea Polychaetes.</title>
        <authorList>
            <person name="Perez M."/>
            <person name="Aroh O."/>
            <person name="Sun Y."/>
            <person name="Lan Y."/>
            <person name="Juniper S.K."/>
            <person name="Young C.R."/>
            <person name="Angers B."/>
            <person name="Qian P.Y."/>
        </authorList>
    </citation>
    <scope>NUCLEOTIDE SEQUENCE</scope>
    <source>
        <strain evidence="5">P08H-3</strain>
    </source>
</reference>
<dbReference type="EMBL" id="JAODUP010000016">
    <property type="protein sequence ID" value="KAK2168505.1"/>
    <property type="molecule type" value="Genomic_DNA"/>
</dbReference>
<name>A0AAD9NFV1_9ANNE</name>
<comment type="similarity">
    <text evidence="1">Belongs to the phosducin family.</text>
</comment>
<evidence type="ECO:0000313" key="6">
    <source>
        <dbReference type="Proteomes" id="UP001208570"/>
    </source>
</evidence>
<organism evidence="5 6">
    <name type="scientific">Paralvinella palmiformis</name>
    <dbReference type="NCBI Taxonomy" id="53620"/>
    <lineage>
        <taxon>Eukaryota</taxon>
        <taxon>Metazoa</taxon>
        <taxon>Spiralia</taxon>
        <taxon>Lophotrochozoa</taxon>
        <taxon>Annelida</taxon>
        <taxon>Polychaeta</taxon>
        <taxon>Sedentaria</taxon>
        <taxon>Canalipalpata</taxon>
        <taxon>Terebellida</taxon>
        <taxon>Terebelliformia</taxon>
        <taxon>Alvinellidae</taxon>
        <taxon>Paralvinella</taxon>
    </lineage>
</organism>
<feature type="coiled-coil region" evidence="2">
    <location>
        <begin position="88"/>
        <end position="115"/>
    </location>
</feature>
<dbReference type="Proteomes" id="UP001208570">
    <property type="component" value="Unassembled WGS sequence"/>
</dbReference>
<dbReference type="GO" id="GO:0006457">
    <property type="term" value="P:protein folding"/>
    <property type="evidence" value="ECO:0007669"/>
    <property type="project" value="TreeGrafter"/>
</dbReference>
<dbReference type="InterPro" id="IPR024253">
    <property type="entry name" value="Phosducin_thioredoxin-like_dom"/>
</dbReference>
<evidence type="ECO:0000313" key="5">
    <source>
        <dbReference type="EMBL" id="KAK2168505.1"/>
    </source>
</evidence>
<accession>A0AAD9NFV1</accession>
<dbReference type="CDD" id="cd02988">
    <property type="entry name" value="Phd_like_VIAF"/>
    <property type="match status" value="1"/>
</dbReference>
<sequence length="273" mass="31510">MNNSCRANLQRLVVTEVDFSPYFHHTAGLSQLWLGVVDLLDPNEDTQWNDILRSKGIIPPKEKEVSEDDIIQIMDDTIKEKTSGKNLADMGLDELNEKEDEIDEEEERIFEEYRRKRMAEMQQAHKSAQFGSVMEISKADYVEQVNKAGDGVWVVLHVYRQGIPLCNLINNYLQELAQKFPSAKFLKSVSSVCIPNYPDKNLPTIFVYYQGDLKKQWVGPHEFHGIDLTRDELEWMLSEVKAVKTTLEENPRKPIHDVMTSSVRPKHDDSDDD</sequence>
<keyword evidence="2" id="KW-0175">Coiled coil</keyword>
<proteinExistence type="inferred from homology"/>
<dbReference type="Gene3D" id="3.40.30.10">
    <property type="entry name" value="Glutaredoxin"/>
    <property type="match status" value="1"/>
</dbReference>
<dbReference type="AlphaFoldDB" id="A0AAD9NFV1"/>
<keyword evidence="6" id="KW-1185">Reference proteome</keyword>
<evidence type="ECO:0000256" key="1">
    <source>
        <dbReference type="ARBA" id="ARBA00009686"/>
    </source>
</evidence>
<gene>
    <name evidence="5" type="ORF">LSH36_16g03037</name>
</gene>
<evidence type="ECO:0000256" key="3">
    <source>
        <dbReference type="SAM" id="MobiDB-lite"/>
    </source>
</evidence>
<comment type="caution">
    <text evidence="5">The sequence shown here is derived from an EMBL/GenBank/DDBJ whole genome shotgun (WGS) entry which is preliminary data.</text>
</comment>
<feature type="region of interest" description="Disordered" evidence="3">
    <location>
        <begin position="251"/>
        <end position="273"/>
    </location>
</feature>
<dbReference type="InterPro" id="IPR051498">
    <property type="entry name" value="Phosducin-like_chap/apop_reg"/>
</dbReference>
<dbReference type="Pfam" id="PF02114">
    <property type="entry name" value="Phosducin"/>
    <property type="match status" value="1"/>
</dbReference>
<protein>
    <recommendedName>
        <fullName evidence="4">Phosducin domain-containing protein</fullName>
    </recommendedName>
</protein>
<dbReference type="PANTHER" id="PTHR45809">
    <property type="entry name" value="VIRAL IAP-ASSOCIATED FACTOR HOMOLOG"/>
    <property type="match status" value="1"/>
</dbReference>
<dbReference type="SUPFAM" id="SSF52833">
    <property type="entry name" value="Thioredoxin-like"/>
    <property type="match status" value="1"/>
</dbReference>
<dbReference type="InterPro" id="IPR036249">
    <property type="entry name" value="Thioredoxin-like_sf"/>
</dbReference>